<gene>
    <name evidence="5" type="ORF">DMP06_08825</name>
</gene>
<dbReference type="Proteomes" id="UP000269591">
    <property type="component" value="Unassembled WGS sequence"/>
</dbReference>
<keyword evidence="1" id="KW-0560">Oxidoreductase</keyword>
<dbReference type="AlphaFoldDB" id="A0A3N0AUN7"/>
<dbReference type="InterPro" id="IPR029014">
    <property type="entry name" value="NiFe-Hase_large"/>
</dbReference>
<dbReference type="EMBL" id="QIBX01000017">
    <property type="protein sequence ID" value="RNL38555.1"/>
    <property type="molecule type" value="Genomic_DNA"/>
</dbReference>
<comment type="similarity">
    <text evidence="3">Belongs to the complex I 49 kDa subunit family.</text>
</comment>
<feature type="binding site" evidence="2">
    <location>
        <position position="68"/>
    </location>
    <ligand>
        <name>Ni(2+)</name>
        <dbReference type="ChEBI" id="CHEBI:49786"/>
    </ligand>
</feature>
<feature type="binding site" evidence="2">
    <location>
        <position position="356"/>
    </location>
    <ligand>
        <name>Ni(2+)</name>
        <dbReference type="ChEBI" id="CHEBI:49786"/>
    </ligand>
</feature>
<comment type="caution">
    <text evidence="5">The sequence shown here is derived from an EMBL/GenBank/DDBJ whole genome shotgun (WGS) entry which is preliminary data.</text>
</comment>
<dbReference type="GO" id="GO:0048038">
    <property type="term" value="F:quinone binding"/>
    <property type="evidence" value="ECO:0007669"/>
    <property type="project" value="InterPro"/>
</dbReference>
<feature type="binding site" evidence="2">
    <location>
        <position position="68"/>
    </location>
    <ligand>
        <name>Fe cation</name>
        <dbReference type="ChEBI" id="CHEBI:24875"/>
    </ligand>
</feature>
<dbReference type="PANTHER" id="PTHR43485">
    <property type="entry name" value="HYDROGENASE-4 COMPONENT G"/>
    <property type="match status" value="1"/>
</dbReference>
<feature type="binding site" evidence="2">
    <location>
        <position position="359"/>
    </location>
    <ligand>
        <name>Fe cation</name>
        <dbReference type="ChEBI" id="CHEBI:24875"/>
    </ligand>
</feature>
<evidence type="ECO:0000256" key="3">
    <source>
        <dbReference type="RuleBase" id="RU003685"/>
    </source>
</evidence>
<dbReference type="RefSeq" id="WP_123209370.1">
    <property type="nucleotide sequence ID" value="NZ_JBHTHO010000014.1"/>
</dbReference>
<dbReference type="InterPro" id="IPR052197">
    <property type="entry name" value="ComplexI_49kDa-like"/>
</dbReference>
<dbReference type="InterPro" id="IPR014029">
    <property type="entry name" value="NADH_UbQ_OxRdtase_49kDa_CS"/>
</dbReference>
<dbReference type="GO" id="GO:0016651">
    <property type="term" value="F:oxidoreductase activity, acting on NAD(P)H"/>
    <property type="evidence" value="ECO:0007669"/>
    <property type="project" value="InterPro"/>
</dbReference>
<keyword evidence="3" id="KW-0813">Transport</keyword>
<dbReference type="InterPro" id="IPR001501">
    <property type="entry name" value="Ni-dep_hyd_lsu"/>
</dbReference>
<dbReference type="SUPFAM" id="SSF56762">
    <property type="entry name" value="HydB/Nqo4-like"/>
    <property type="match status" value="1"/>
</dbReference>
<evidence type="ECO:0000256" key="1">
    <source>
        <dbReference type="ARBA" id="ARBA00023002"/>
    </source>
</evidence>
<evidence type="ECO:0000313" key="5">
    <source>
        <dbReference type="EMBL" id="RNL38555.1"/>
    </source>
</evidence>
<accession>A0A3N0AUN7</accession>
<keyword evidence="6" id="KW-1185">Reference proteome</keyword>
<sequence length="362" mass="40422">MGKATVIPFGPQHPVLPEPLHLDLVVEDERVIEVIPQIGFIHRGLEKLVEKRDIHQFIYVAERICGICSFGHSMGYAETVEDLMGVEVPKRAQYLRVIWHELSRMHSHLLWMGLGADAFGFEALFMHCWRLRERILDIFEATTGGRVILSVVNIGGVNRDIEDSELYAIVDKLEGIRGEYREICNAFVNDYSVASRLVGVGYLSQEEAEALCMVGPFARASNVAYDCRMLGRGGYGDLENFQPILSDEGDCYARVKVRAAEVEQSIDIIKELVSKIPHDGIGEKSKLTPPDGAMASNVLEQPRGECYYFARGNGTKNLDRMRMRTPTSQNLAGMVKALEGCELADVPNIILTIDPCISCCER</sequence>
<feature type="domain" description="NADH-quinone oxidoreductase subunit D" evidence="4">
    <location>
        <begin position="120"/>
        <end position="290"/>
    </location>
</feature>
<dbReference type="GO" id="GO:0051287">
    <property type="term" value="F:NAD binding"/>
    <property type="evidence" value="ECO:0007669"/>
    <property type="project" value="InterPro"/>
</dbReference>
<dbReference type="Pfam" id="PF00374">
    <property type="entry name" value="NiFeSe_Hases"/>
    <property type="match status" value="1"/>
</dbReference>
<dbReference type="OrthoDB" id="9801496at2"/>
<dbReference type="PROSITE" id="PS00535">
    <property type="entry name" value="COMPLEX1_49K"/>
    <property type="match status" value="1"/>
</dbReference>
<keyword evidence="2" id="KW-0479">Metal-binding</keyword>
<dbReference type="Pfam" id="PF00346">
    <property type="entry name" value="Complex1_49kDa"/>
    <property type="match status" value="1"/>
</dbReference>
<feature type="binding site" evidence="2">
    <location>
        <position position="46"/>
    </location>
    <ligand>
        <name>Mg(2+)</name>
        <dbReference type="ChEBI" id="CHEBI:18420"/>
    </ligand>
</feature>
<keyword evidence="2" id="KW-0533">Nickel</keyword>
<dbReference type="PANTHER" id="PTHR43485:SF1">
    <property type="entry name" value="FORMATE HYDROGENLYASE SUBUNIT 5-RELATED"/>
    <property type="match status" value="1"/>
</dbReference>
<keyword evidence="3" id="KW-1278">Translocase</keyword>
<dbReference type="PROSITE" id="PS00507">
    <property type="entry name" value="NI_HGENASE_L_1"/>
    <property type="match status" value="1"/>
</dbReference>
<organism evidence="5 6">
    <name type="scientific">Slackia equolifaciens</name>
    <dbReference type="NCBI Taxonomy" id="498718"/>
    <lineage>
        <taxon>Bacteria</taxon>
        <taxon>Bacillati</taxon>
        <taxon>Actinomycetota</taxon>
        <taxon>Coriobacteriia</taxon>
        <taxon>Eggerthellales</taxon>
        <taxon>Eggerthellaceae</taxon>
        <taxon>Slackia</taxon>
    </lineage>
</organism>
<evidence type="ECO:0000259" key="4">
    <source>
        <dbReference type="Pfam" id="PF00346"/>
    </source>
</evidence>
<keyword evidence="3" id="KW-0520">NAD</keyword>
<dbReference type="Gene3D" id="1.10.645.10">
    <property type="entry name" value="Cytochrome-c3 Hydrogenase, chain B"/>
    <property type="match status" value="1"/>
</dbReference>
<feature type="binding site" evidence="2">
    <location>
        <position position="323"/>
    </location>
    <ligand>
        <name>Mg(2+)</name>
        <dbReference type="ChEBI" id="CHEBI:18420"/>
    </ligand>
</feature>
<keyword evidence="2" id="KW-0408">Iron</keyword>
<comment type="cofactor">
    <cofactor evidence="2">
        <name>Fe cation</name>
        <dbReference type="ChEBI" id="CHEBI:24875"/>
    </cofactor>
</comment>
<evidence type="ECO:0000256" key="2">
    <source>
        <dbReference type="PIRSR" id="PIRSR601501-1"/>
    </source>
</evidence>
<evidence type="ECO:0000313" key="6">
    <source>
        <dbReference type="Proteomes" id="UP000269591"/>
    </source>
</evidence>
<dbReference type="GO" id="GO:0016151">
    <property type="term" value="F:nickel cation binding"/>
    <property type="evidence" value="ECO:0007669"/>
    <property type="project" value="InterPro"/>
</dbReference>
<comment type="cofactor">
    <cofactor evidence="2">
        <name>Ni(2+)</name>
        <dbReference type="ChEBI" id="CHEBI:49786"/>
    </cofactor>
</comment>
<dbReference type="InterPro" id="IPR018194">
    <property type="entry name" value="Ni-dep_hyd_lsu_Ni_BS"/>
</dbReference>
<reference evidence="6" key="1">
    <citation type="submission" date="2018-05" db="EMBL/GenBank/DDBJ databases">
        <title>Genome Sequencing of selected type strains of the family Eggerthellaceae.</title>
        <authorList>
            <person name="Danylec N."/>
            <person name="Stoll D.A."/>
            <person name="Doetsch A."/>
            <person name="Huch M."/>
        </authorList>
    </citation>
    <scope>NUCLEOTIDE SEQUENCE [LARGE SCALE GENOMIC DNA]</scope>
    <source>
        <strain evidence="6">DSM 24851</strain>
    </source>
</reference>
<dbReference type="GO" id="GO:0008901">
    <property type="term" value="F:ferredoxin hydrogenase activity"/>
    <property type="evidence" value="ECO:0007669"/>
    <property type="project" value="InterPro"/>
</dbReference>
<feature type="binding site" evidence="2">
    <location>
        <position position="65"/>
    </location>
    <ligand>
        <name>Ni(2+)</name>
        <dbReference type="ChEBI" id="CHEBI:49786"/>
    </ligand>
</feature>
<protein>
    <submittedName>
        <fullName evidence="5">NADH-quinone oxidoreductase subunit D</fullName>
    </submittedName>
</protein>
<keyword evidence="2" id="KW-0460">Magnesium</keyword>
<dbReference type="InterPro" id="IPR001135">
    <property type="entry name" value="NADH_Q_OxRdtase_suD"/>
</dbReference>
<proteinExistence type="inferred from homology"/>
<name>A0A3N0AUN7_9ACTN</name>